<evidence type="ECO:0000259" key="3">
    <source>
        <dbReference type="Pfam" id="PF08338"/>
    </source>
</evidence>
<dbReference type="InterPro" id="IPR036291">
    <property type="entry name" value="NAD(P)-bd_dom_sf"/>
</dbReference>
<dbReference type="CDD" id="cd05242">
    <property type="entry name" value="SDR_a8"/>
    <property type="match status" value="1"/>
</dbReference>
<gene>
    <name evidence="4" type="ORF">SAMN05660909_03275</name>
</gene>
<dbReference type="Pfam" id="PF01370">
    <property type="entry name" value="Epimerase"/>
    <property type="match status" value="1"/>
</dbReference>
<evidence type="ECO:0000313" key="4">
    <source>
        <dbReference type="EMBL" id="SEA74884.1"/>
    </source>
</evidence>
<evidence type="ECO:0000259" key="2">
    <source>
        <dbReference type="Pfam" id="PF01370"/>
    </source>
</evidence>
<reference evidence="5" key="1">
    <citation type="submission" date="2016-10" db="EMBL/GenBank/DDBJ databases">
        <authorList>
            <person name="Varghese N."/>
            <person name="Submissions S."/>
        </authorList>
    </citation>
    <scope>NUCLEOTIDE SEQUENCE [LARGE SCALE GENOMIC DNA]</scope>
    <source>
        <strain evidence="5">DSM 23920</strain>
    </source>
</reference>
<evidence type="ECO:0008006" key="6">
    <source>
        <dbReference type="Google" id="ProtNLM"/>
    </source>
</evidence>
<feature type="domain" description="DUF1731" evidence="3">
    <location>
        <begin position="254"/>
        <end position="303"/>
    </location>
</feature>
<comment type="similarity">
    <text evidence="1">Belongs to the NAD(P)-dependent epimerase/dehydratase family. SDR39U1 subfamily.</text>
</comment>
<dbReference type="Proteomes" id="UP000199656">
    <property type="component" value="Unassembled WGS sequence"/>
</dbReference>
<dbReference type="RefSeq" id="WP_089763015.1">
    <property type="nucleotide sequence ID" value="NZ_BKAT01000023.1"/>
</dbReference>
<evidence type="ECO:0000256" key="1">
    <source>
        <dbReference type="ARBA" id="ARBA00009353"/>
    </source>
</evidence>
<protein>
    <recommendedName>
        <fullName evidence="6">TIGR01777 family protein</fullName>
    </recommendedName>
</protein>
<dbReference type="EMBL" id="FNRL01000014">
    <property type="protein sequence ID" value="SEA74884.1"/>
    <property type="molecule type" value="Genomic_DNA"/>
</dbReference>
<evidence type="ECO:0000313" key="5">
    <source>
        <dbReference type="Proteomes" id="UP000199656"/>
    </source>
</evidence>
<dbReference type="InterPro" id="IPR013549">
    <property type="entry name" value="DUF1731"/>
</dbReference>
<dbReference type="OrthoDB" id="9801773at2"/>
<sequence>MKNKRIVITGGSGFIGRSLIDLWQHNNDIIVISRQEMPSADRVRYLHWDGVHKGPWCEALEQADILINLAGKSVNCRYTGKNKQEIFDSRTVTTRLLGEVIAGLKQPPKLWVNAASATIYRHAEDRPMDEFTGEMMNDFSVQVCKKWEQTFNDITLPHTRKAILRMGIVLGWEKGGVMYPYMNLLKFGLGGYQGNGKQRYTWVHIADVAGMITWLYENEHLSGVFNCTSPNPVLNKDFMRTLRQATGYLFGLPAPAFMLEIGAAIIGTESELLLKSRWVLPTRALKEGYTFRYPELSKAIDHILAHVPRSAYHLF</sequence>
<dbReference type="AlphaFoldDB" id="A0A1H4DQ51"/>
<dbReference type="NCBIfam" id="TIGR01777">
    <property type="entry name" value="yfcH"/>
    <property type="match status" value="1"/>
</dbReference>
<dbReference type="Pfam" id="PF08338">
    <property type="entry name" value="DUF1731"/>
    <property type="match status" value="1"/>
</dbReference>
<dbReference type="PANTHER" id="PTHR11092">
    <property type="entry name" value="SUGAR NUCLEOTIDE EPIMERASE RELATED"/>
    <property type="match status" value="1"/>
</dbReference>
<accession>A0A1H4DQ51</accession>
<dbReference type="InterPro" id="IPR010099">
    <property type="entry name" value="SDR39U1"/>
</dbReference>
<feature type="domain" description="NAD-dependent epimerase/dehydratase" evidence="2">
    <location>
        <begin position="6"/>
        <end position="132"/>
    </location>
</feature>
<dbReference type="Gene3D" id="3.40.50.720">
    <property type="entry name" value="NAD(P)-binding Rossmann-like Domain"/>
    <property type="match status" value="1"/>
</dbReference>
<organism evidence="4 5">
    <name type="scientific">Chitinophaga terrae</name>
    <name type="common">ex Kim and Jung 2007</name>
    <dbReference type="NCBI Taxonomy" id="408074"/>
    <lineage>
        <taxon>Bacteria</taxon>
        <taxon>Pseudomonadati</taxon>
        <taxon>Bacteroidota</taxon>
        <taxon>Chitinophagia</taxon>
        <taxon>Chitinophagales</taxon>
        <taxon>Chitinophagaceae</taxon>
        <taxon>Chitinophaga</taxon>
    </lineage>
</organism>
<dbReference type="PANTHER" id="PTHR11092:SF0">
    <property type="entry name" value="EPIMERASE FAMILY PROTEIN SDR39U1"/>
    <property type="match status" value="1"/>
</dbReference>
<name>A0A1H4DQ51_9BACT</name>
<dbReference type="SUPFAM" id="SSF51735">
    <property type="entry name" value="NAD(P)-binding Rossmann-fold domains"/>
    <property type="match status" value="1"/>
</dbReference>
<keyword evidence="5" id="KW-1185">Reference proteome</keyword>
<proteinExistence type="inferred from homology"/>
<dbReference type="STRING" id="408074.SAMN05660909_03275"/>
<dbReference type="InterPro" id="IPR001509">
    <property type="entry name" value="Epimerase_deHydtase"/>
</dbReference>